<evidence type="ECO:0000313" key="2">
    <source>
        <dbReference type="EMBL" id="OOQ48484.1"/>
    </source>
</evidence>
<keyword evidence="3" id="KW-1185">Reference proteome</keyword>
<evidence type="ECO:0000256" key="1">
    <source>
        <dbReference type="SAM" id="MobiDB-lite"/>
    </source>
</evidence>
<protein>
    <submittedName>
        <fullName evidence="2">Uncharacterized protein</fullName>
    </submittedName>
</protein>
<gene>
    <name evidence="2" type="ORF">AFM16_37165</name>
</gene>
<reference evidence="2 3" key="1">
    <citation type="submission" date="2015-07" db="EMBL/GenBank/DDBJ databases">
        <title>Draft Genome Sequence of Streptomyces antibioticus, IMRU 3720 reveals insights in the evolution of actinomycin biosynthetic gene clusters in Streptomyces.</title>
        <authorList>
            <person name="Crnovcic I."/>
            <person name="Ruckert C."/>
            <person name="Kalinowksi J."/>
            <person name="Keller U."/>
        </authorList>
    </citation>
    <scope>NUCLEOTIDE SEQUENCE [LARGE SCALE GENOMIC DNA]</scope>
    <source>
        <strain evidence="2 3">DSM 41481</strain>
    </source>
</reference>
<proteinExistence type="predicted"/>
<feature type="compositionally biased region" description="Low complexity" evidence="1">
    <location>
        <begin position="128"/>
        <end position="139"/>
    </location>
</feature>
<organism evidence="2 3">
    <name type="scientific">Streptomyces antibioticus</name>
    <dbReference type="NCBI Taxonomy" id="1890"/>
    <lineage>
        <taxon>Bacteria</taxon>
        <taxon>Bacillati</taxon>
        <taxon>Actinomycetota</taxon>
        <taxon>Actinomycetes</taxon>
        <taxon>Kitasatosporales</taxon>
        <taxon>Streptomycetaceae</taxon>
        <taxon>Streptomyces</taxon>
    </lineage>
</organism>
<accession>A0ABX3LG33</accession>
<evidence type="ECO:0000313" key="3">
    <source>
        <dbReference type="Proteomes" id="UP000190306"/>
    </source>
</evidence>
<feature type="region of interest" description="Disordered" evidence="1">
    <location>
        <begin position="17"/>
        <end position="64"/>
    </location>
</feature>
<dbReference type="Proteomes" id="UP000190306">
    <property type="component" value="Chromosome"/>
</dbReference>
<dbReference type="EMBL" id="LHQL01000014">
    <property type="protein sequence ID" value="OOQ48484.1"/>
    <property type="molecule type" value="Genomic_DNA"/>
</dbReference>
<sequence length="139" mass="14312">MPDEVWLKFLTDSERAIRASAPREPSARERATRGESGAAAGGSGSEGPVGELWQPGETSADPAWRDLDTSARLRHAGRLVATAVAIALALAAWSWLSTSAGVPDAPGDGTVQQSERTPLPALPRTPESASLSSSLPAAG</sequence>
<comment type="caution">
    <text evidence="2">The sequence shown here is derived from an EMBL/GenBank/DDBJ whole genome shotgun (WGS) entry which is preliminary data.</text>
</comment>
<feature type="region of interest" description="Disordered" evidence="1">
    <location>
        <begin position="99"/>
        <end position="139"/>
    </location>
</feature>
<name>A0ABX3LG33_STRAT</name>